<feature type="region of interest" description="Disordered" evidence="1">
    <location>
        <begin position="1"/>
        <end position="27"/>
    </location>
</feature>
<keyword evidence="2" id="KW-0812">Transmembrane</keyword>
<feature type="transmembrane region" description="Helical" evidence="2">
    <location>
        <begin position="30"/>
        <end position="47"/>
    </location>
</feature>
<organism evidence="3 4">
    <name type="scientific">Parasphingorhabdus flavimaris</name>
    <dbReference type="NCBI Taxonomy" id="266812"/>
    <lineage>
        <taxon>Bacteria</taxon>
        <taxon>Pseudomonadati</taxon>
        <taxon>Pseudomonadota</taxon>
        <taxon>Alphaproteobacteria</taxon>
        <taxon>Sphingomonadales</taxon>
        <taxon>Sphingomonadaceae</taxon>
        <taxon>Parasphingorhabdus</taxon>
    </lineage>
</organism>
<gene>
    <name evidence="3" type="ORF">HUO14_00565</name>
</gene>
<name>A0ABX2MY77_9SPHN</name>
<dbReference type="RefSeq" id="WP_176277859.1">
    <property type="nucleotide sequence ID" value="NZ_JABWMH010000001.1"/>
</dbReference>
<evidence type="ECO:0000313" key="3">
    <source>
        <dbReference type="EMBL" id="NVD26390.1"/>
    </source>
</evidence>
<feature type="region of interest" description="Disordered" evidence="1">
    <location>
        <begin position="50"/>
        <end position="84"/>
    </location>
</feature>
<dbReference type="Proteomes" id="UP000652427">
    <property type="component" value="Unassembled WGS sequence"/>
</dbReference>
<evidence type="ECO:0000256" key="1">
    <source>
        <dbReference type="SAM" id="MobiDB-lite"/>
    </source>
</evidence>
<feature type="compositionally biased region" description="Basic and acidic residues" evidence="1">
    <location>
        <begin position="53"/>
        <end position="70"/>
    </location>
</feature>
<comment type="caution">
    <text evidence="3">The sequence shown here is derived from an EMBL/GenBank/DDBJ whole genome shotgun (WGS) entry which is preliminary data.</text>
</comment>
<dbReference type="EMBL" id="JABWMH010000001">
    <property type="protein sequence ID" value="NVD26390.1"/>
    <property type="molecule type" value="Genomic_DNA"/>
</dbReference>
<evidence type="ECO:0008006" key="5">
    <source>
        <dbReference type="Google" id="ProtNLM"/>
    </source>
</evidence>
<reference evidence="3 4" key="1">
    <citation type="submission" date="2020-06" db="EMBL/GenBank/DDBJ databases">
        <authorList>
            <person name="Kim S.-J."/>
            <person name="Park S.-J."/>
        </authorList>
    </citation>
    <scope>NUCLEOTIDE SEQUENCE [LARGE SCALE GENOMIC DNA]</scope>
    <source>
        <strain evidence="3 4">SW-151</strain>
    </source>
</reference>
<protein>
    <recommendedName>
        <fullName evidence="5">DUF4366 domain-containing protein</fullName>
    </recommendedName>
</protein>
<keyword evidence="4" id="KW-1185">Reference proteome</keyword>
<feature type="compositionally biased region" description="Basic and acidic residues" evidence="1">
    <location>
        <begin position="1"/>
        <end position="12"/>
    </location>
</feature>
<keyword evidence="2" id="KW-0472">Membrane</keyword>
<keyword evidence="2" id="KW-1133">Transmembrane helix</keyword>
<feature type="compositionally biased region" description="Acidic residues" evidence="1">
    <location>
        <begin position="71"/>
        <end position="84"/>
    </location>
</feature>
<proteinExistence type="predicted"/>
<evidence type="ECO:0000313" key="4">
    <source>
        <dbReference type="Proteomes" id="UP000652427"/>
    </source>
</evidence>
<accession>A0ABX2MY77</accession>
<evidence type="ECO:0000256" key="2">
    <source>
        <dbReference type="SAM" id="Phobius"/>
    </source>
</evidence>
<sequence>MSDDNKNDKSSEKPAPATGGSGKWSTGAKVGAAIGSAAIAAALMYAGRHQMKKHDDFKPVKDKPLPKYENEPDYDDGDDYGEEE</sequence>